<name>A0A8J5XP27_DIALT</name>
<feature type="compositionally biased region" description="Pro residues" evidence="1">
    <location>
        <begin position="422"/>
        <end position="433"/>
    </location>
</feature>
<organism evidence="3 4">
    <name type="scientific">Diacronema lutheri</name>
    <name type="common">Unicellular marine alga</name>
    <name type="synonym">Monochrysis lutheri</name>
    <dbReference type="NCBI Taxonomy" id="2081491"/>
    <lineage>
        <taxon>Eukaryota</taxon>
        <taxon>Haptista</taxon>
        <taxon>Haptophyta</taxon>
        <taxon>Pavlovophyceae</taxon>
        <taxon>Pavlovales</taxon>
        <taxon>Pavlovaceae</taxon>
        <taxon>Diacronema</taxon>
    </lineage>
</organism>
<comment type="caution">
    <text evidence="3">The sequence shown here is derived from an EMBL/GenBank/DDBJ whole genome shotgun (WGS) entry which is preliminary data.</text>
</comment>
<evidence type="ECO:0000256" key="1">
    <source>
        <dbReference type="SAM" id="MobiDB-lite"/>
    </source>
</evidence>
<feature type="compositionally biased region" description="Basic and acidic residues" evidence="1">
    <location>
        <begin position="485"/>
        <end position="503"/>
    </location>
</feature>
<keyword evidence="2" id="KW-0812">Transmembrane</keyword>
<feature type="compositionally biased region" description="Gly residues" evidence="1">
    <location>
        <begin position="457"/>
        <end position="466"/>
    </location>
</feature>
<dbReference type="AlphaFoldDB" id="A0A8J5XP27"/>
<feature type="region of interest" description="Disordered" evidence="1">
    <location>
        <begin position="606"/>
        <end position="632"/>
    </location>
</feature>
<feature type="region of interest" description="Disordered" evidence="1">
    <location>
        <begin position="387"/>
        <end position="516"/>
    </location>
</feature>
<keyword evidence="2" id="KW-1133">Transmembrane helix</keyword>
<feature type="region of interest" description="Disordered" evidence="1">
    <location>
        <begin position="1"/>
        <end position="60"/>
    </location>
</feature>
<sequence length="632" mass="65096">MLRDDTFSPERGAQPAVPQVWPASASAWSPTHAHAQPHALHGGAGGALWPPGDADAGRSPHYGRAELALSALSPAYRAELRGETVPSSFNEGVRAREPAARPAGRASRSGDDADLDAKANDDGADGTESAESARACGSSALWAVVVLFLVAVQLCASAILIEDLLDAYAFARAHPATSASVRHEPQLPFPAAVLCNSHEPHVELEPILCLRSRASGAHRHCLASDADLAADPQAASAAVERFWARDVSCVGLPSALGPVDAYGSLSLTLRVHSARDDAMLIDGAGLFPGALAPLVPEPPAAERPGLDLWLLPAREYARFKETGECNTPVGLQSVQPAYTTHVLASKSVEAVPAPDERLWRPGQLAADWRRAADWLCATQHALCEARSREPPAAPANASASPATNGTVAGREPVEPSAAASAPSPPPPSAPPAPKAAAAASDAGADDGASPGAPGAEASGGEGGAGGELDAAGSTAVGGARRQRRRAADAGADARPRAAGEERGAPPASVAPLRGGESAAREVFRVSSSVSPMYGPFQSQQLDLLELELRWESTDVVVHTQVVVFSAAQLAASICAVLMCAHLARRLVQSALRKLVRGASAACNCDPLRTPPRSPAPARTQRRATDARAGELL</sequence>
<feature type="region of interest" description="Disordered" evidence="1">
    <location>
        <begin position="87"/>
        <end position="130"/>
    </location>
</feature>
<dbReference type="Proteomes" id="UP000751190">
    <property type="component" value="Unassembled WGS sequence"/>
</dbReference>
<feature type="compositionally biased region" description="Low complexity" evidence="1">
    <location>
        <begin position="32"/>
        <end position="54"/>
    </location>
</feature>
<accession>A0A8J5XP27</accession>
<feature type="compositionally biased region" description="Low complexity" evidence="1">
    <location>
        <begin position="467"/>
        <end position="479"/>
    </location>
</feature>
<feature type="compositionally biased region" description="Basic and acidic residues" evidence="1">
    <location>
        <begin position="108"/>
        <end position="121"/>
    </location>
</feature>
<gene>
    <name evidence="3" type="ORF">KFE25_008236</name>
</gene>
<protein>
    <submittedName>
        <fullName evidence="3">Uncharacterized protein</fullName>
    </submittedName>
</protein>
<proteinExistence type="predicted"/>
<evidence type="ECO:0000313" key="4">
    <source>
        <dbReference type="Proteomes" id="UP000751190"/>
    </source>
</evidence>
<feature type="transmembrane region" description="Helical" evidence="2">
    <location>
        <begin position="140"/>
        <end position="161"/>
    </location>
</feature>
<reference evidence="3" key="1">
    <citation type="submission" date="2021-05" db="EMBL/GenBank/DDBJ databases">
        <title>The genome of the haptophyte Pavlova lutheri (Diacronema luteri, Pavlovales) - a model for lipid biosynthesis in eukaryotic algae.</title>
        <authorList>
            <person name="Hulatt C.J."/>
            <person name="Posewitz M.C."/>
        </authorList>
    </citation>
    <scope>NUCLEOTIDE SEQUENCE</scope>
    <source>
        <strain evidence="3">NIVA-4/92</strain>
    </source>
</reference>
<evidence type="ECO:0000313" key="3">
    <source>
        <dbReference type="EMBL" id="KAG8466857.1"/>
    </source>
</evidence>
<keyword evidence="2" id="KW-0472">Membrane</keyword>
<dbReference type="EMBL" id="JAGTXO010000007">
    <property type="protein sequence ID" value="KAG8466857.1"/>
    <property type="molecule type" value="Genomic_DNA"/>
</dbReference>
<feature type="compositionally biased region" description="Low complexity" evidence="1">
    <location>
        <begin position="434"/>
        <end position="456"/>
    </location>
</feature>
<feature type="compositionally biased region" description="Basic and acidic residues" evidence="1">
    <location>
        <begin position="622"/>
        <end position="632"/>
    </location>
</feature>
<keyword evidence="4" id="KW-1185">Reference proteome</keyword>
<evidence type="ECO:0000256" key="2">
    <source>
        <dbReference type="SAM" id="Phobius"/>
    </source>
</evidence>